<keyword evidence="7" id="KW-0472">Membrane</keyword>
<dbReference type="SMART" id="SM00847">
    <property type="entry name" value="HA2"/>
    <property type="match status" value="1"/>
</dbReference>
<dbReference type="GO" id="GO:0016787">
    <property type="term" value="F:hydrolase activity"/>
    <property type="evidence" value="ECO:0007669"/>
    <property type="project" value="UniProtKB-KW"/>
</dbReference>
<keyword evidence="7" id="KW-0812">Transmembrane</keyword>
<feature type="compositionally biased region" description="Low complexity" evidence="6">
    <location>
        <begin position="130"/>
        <end position="140"/>
    </location>
</feature>
<evidence type="ECO:0000256" key="6">
    <source>
        <dbReference type="SAM" id="MobiDB-lite"/>
    </source>
</evidence>
<evidence type="ECO:0000313" key="9">
    <source>
        <dbReference type="EMBL" id="GFQ67885.1"/>
    </source>
</evidence>
<evidence type="ECO:0000259" key="8">
    <source>
        <dbReference type="PROSITE" id="PS51194"/>
    </source>
</evidence>
<accession>A0A8X6F0T4</accession>
<evidence type="ECO:0000256" key="1">
    <source>
        <dbReference type="ARBA" id="ARBA00022741"/>
    </source>
</evidence>
<proteinExistence type="inferred from homology"/>
<evidence type="ECO:0000256" key="2">
    <source>
        <dbReference type="ARBA" id="ARBA00022801"/>
    </source>
</evidence>
<feature type="compositionally biased region" description="Polar residues" evidence="6">
    <location>
        <begin position="37"/>
        <end position="49"/>
    </location>
</feature>
<dbReference type="GO" id="GO:0004386">
    <property type="term" value="F:helicase activity"/>
    <property type="evidence" value="ECO:0007669"/>
    <property type="project" value="UniProtKB-KW"/>
</dbReference>
<keyword evidence="10" id="KW-1185">Reference proteome</keyword>
<name>A0A8X6F0T4_TRICU</name>
<feature type="transmembrane region" description="Helical" evidence="7">
    <location>
        <begin position="775"/>
        <end position="795"/>
    </location>
</feature>
<comment type="similarity">
    <text evidence="5">Belongs to the DEAD box helicase family. DEAH subfamily. PRP16 sub-subfamily.</text>
</comment>
<dbReference type="SUPFAM" id="SSF52540">
    <property type="entry name" value="P-loop containing nucleoside triphosphate hydrolases"/>
    <property type="match status" value="1"/>
</dbReference>
<dbReference type="GO" id="GO:0003723">
    <property type="term" value="F:RNA binding"/>
    <property type="evidence" value="ECO:0007669"/>
    <property type="project" value="TreeGrafter"/>
</dbReference>
<feature type="region of interest" description="Disordered" evidence="6">
    <location>
        <begin position="1"/>
        <end position="25"/>
    </location>
</feature>
<evidence type="ECO:0000256" key="7">
    <source>
        <dbReference type="SAM" id="Phobius"/>
    </source>
</evidence>
<evidence type="ECO:0000313" key="10">
    <source>
        <dbReference type="Proteomes" id="UP000887116"/>
    </source>
</evidence>
<dbReference type="Proteomes" id="UP000887116">
    <property type="component" value="Unassembled WGS sequence"/>
</dbReference>
<evidence type="ECO:0000256" key="3">
    <source>
        <dbReference type="ARBA" id="ARBA00022806"/>
    </source>
</evidence>
<dbReference type="OrthoDB" id="10025033at2759"/>
<keyword evidence="3 9" id="KW-0347">Helicase</keyword>
<keyword evidence="4" id="KW-0067">ATP-binding</keyword>
<dbReference type="InterPro" id="IPR027417">
    <property type="entry name" value="P-loop_NTPase"/>
</dbReference>
<protein>
    <submittedName>
        <fullName evidence="9">Probable pre-mRNA-splicing factor ATP-dependent RNA helicase DEAH9</fullName>
    </submittedName>
</protein>
<dbReference type="InterPro" id="IPR001650">
    <property type="entry name" value="Helicase_C-like"/>
</dbReference>
<dbReference type="Gene3D" id="3.40.50.300">
    <property type="entry name" value="P-loop containing nucleotide triphosphate hydrolases"/>
    <property type="match status" value="1"/>
</dbReference>
<feature type="compositionally biased region" description="Polar residues" evidence="6">
    <location>
        <begin position="145"/>
        <end position="157"/>
    </location>
</feature>
<dbReference type="PANTHER" id="PTHR18934:SF91">
    <property type="entry name" value="PRE-MRNA-SPLICING FACTOR ATP-DEPENDENT RNA HELICASE PRP16"/>
    <property type="match status" value="1"/>
</dbReference>
<dbReference type="InterPro" id="IPR007502">
    <property type="entry name" value="Helicase-assoc_dom"/>
</dbReference>
<keyword evidence="7" id="KW-1133">Transmembrane helix</keyword>
<evidence type="ECO:0000256" key="4">
    <source>
        <dbReference type="ARBA" id="ARBA00022840"/>
    </source>
</evidence>
<feature type="compositionally biased region" description="Basic residues" evidence="6">
    <location>
        <begin position="100"/>
        <end position="125"/>
    </location>
</feature>
<dbReference type="EMBL" id="BMAO01020508">
    <property type="protein sequence ID" value="GFQ67885.1"/>
    <property type="molecule type" value="Genomic_DNA"/>
</dbReference>
<keyword evidence="1" id="KW-0547">Nucleotide-binding</keyword>
<evidence type="ECO:0000256" key="5">
    <source>
        <dbReference type="ARBA" id="ARBA00038040"/>
    </source>
</evidence>
<comment type="caution">
    <text evidence="9">The sequence shown here is derived from an EMBL/GenBank/DDBJ whole genome shotgun (WGS) entry which is preliminary data.</text>
</comment>
<feature type="domain" description="Helicase C-terminal" evidence="8">
    <location>
        <begin position="539"/>
        <end position="722"/>
    </location>
</feature>
<organism evidence="9 10">
    <name type="scientific">Trichonephila clavata</name>
    <name type="common">Joro spider</name>
    <name type="synonym">Nephila clavata</name>
    <dbReference type="NCBI Taxonomy" id="2740835"/>
    <lineage>
        <taxon>Eukaryota</taxon>
        <taxon>Metazoa</taxon>
        <taxon>Ecdysozoa</taxon>
        <taxon>Arthropoda</taxon>
        <taxon>Chelicerata</taxon>
        <taxon>Arachnida</taxon>
        <taxon>Araneae</taxon>
        <taxon>Araneomorphae</taxon>
        <taxon>Entelegynae</taxon>
        <taxon>Araneoidea</taxon>
        <taxon>Nephilidae</taxon>
        <taxon>Trichonephila</taxon>
    </lineage>
</organism>
<dbReference type="AlphaFoldDB" id="A0A8X6F0T4"/>
<feature type="compositionally biased region" description="Basic and acidic residues" evidence="6">
    <location>
        <begin position="50"/>
        <end position="61"/>
    </location>
</feature>
<feature type="compositionally biased region" description="Basic and acidic residues" evidence="6">
    <location>
        <begin position="80"/>
        <end position="92"/>
    </location>
</feature>
<feature type="region of interest" description="Disordered" evidence="6">
    <location>
        <begin position="37"/>
        <end position="61"/>
    </location>
</feature>
<gene>
    <name evidence="9" type="primary">At4g18465</name>
    <name evidence="9" type="ORF">TNCT_330031</name>
</gene>
<keyword evidence="2" id="KW-0378">Hydrolase</keyword>
<dbReference type="PANTHER" id="PTHR18934">
    <property type="entry name" value="ATP-DEPENDENT RNA HELICASE"/>
    <property type="match status" value="1"/>
</dbReference>
<sequence length="884" mass="101717">MQGNRNKGWPRHNRYQNTSSHSRMTHTIEEQSYLQSNTRNHYSRMSNSPEKVDKTSEDAESEAKANIYFRSFVGGRESETETETCHSLHEQRNFANQRRPNNRAGRRSNSRGYYRGRRNIKRSRSKTAFSDTDSISSTESELSKKNPNFNQLSSPLNLPSASTDPMFHSFSAATNSPGFIKENENSVGFSKSSNEVTEHLDIDNHNCSLWPPQNFANQHNQEKNIYRLDAKNSRDSLYEYRTYKENCDKILRNLNPTDIIMDCREKVESDAKESIFQCLKKIHEISSQGNCEVFKLHLDNLIQQQKQFEDYIAKVKGQLSLLFTSDVQDLLRSCDIIRKNVKKECNVFTRSLPAYAFKGDILQKIRGNQVTIVSADSTYFLNILMPIFVKSEFPEHFLVCSETCQMLTERLKRNVFQLLHYKMETDEIDEMKFNNEMNIMSMGDLLNNFLKDCTSEEKNIFAILNLPLKRSLSQDIILADLKDILLEKKHTKLVLMTSLYDHVHKYEIFFSGVTSVAVIKMPSLILPVKVVWKNSALLPTDDYVDEVVKTALAIHTLNGPGDVIAYLPTFADTKSASLGINEKLSALQFENLKCDILHETSTNKQCLDLINKRSSDKRTIFLATDCAEMLVVPSVRYIIDCGLRKEDIFDSKKKIDVSMTTFISRDKSKLRKSLAGAFGTGVCYRLYSKEDYLREMPSIEYPEILTVNPFNSMIKVFQHRPITATTVEFVQSLPNSTKENALKLLKKYNAIKDNTLTELGKSIIKLPFPVRYSKLILLGIHWGLAYEAVIVVAFFSVKGRVFKYSTDKDCQREIDAVKLNFIQHDSDTLSYLYIYKLWLENGCNETWCEDHYINYSTLKHVHGKVNEICQIVGESLKKIFSKIL</sequence>
<dbReference type="Gene3D" id="1.20.120.1080">
    <property type="match status" value="1"/>
</dbReference>
<feature type="region of interest" description="Disordered" evidence="6">
    <location>
        <begin position="80"/>
        <end position="157"/>
    </location>
</feature>
<reference evidence="9" key="1">
    <citation type="submission" date="2020-07" db="EMBL/GenBank/DDBJ databases">
        <title>Multicomponent nature underlies the extraordinary mechanical properties of spider dragline silk.</title>
        <authorList>
            <person name="Kono N."/>
            <person name="Nakamura H."/>
            <person name="Mori M."/>
            <person name="Yoshida Y."/>
            <person name="Ohtoshi R."/>
            <person name="Malay A.D."/>
            <person name="Moran D.A.P."/>
            <person name="Tomita M."/>
            <person name="Numata K."/>
            <person name="Arakawa K."/>
        </authorList>
    </citation>
    <scope>NUCLEOTIDE SEQUENCE</scope>
</reference>
<dbReference type="PROSITE" id="PS51194">
    <property type="entry name" value="HELICASE_CTER"/>
    <property type="match status" value="1"/>
</dbReference>
<dbReference type="GO" id="GO:0005524">
    <property type="term" value="F:ATP binding"/>
    <property type="evidence" value="ECO:0007669"/>
    <property type="project" value="UniProtKB-KW"/>
</dbReference>